<dbReference type="Proteomes" id="UP000283509">
    <property type="component" value="Unassembled WGS sequence"/>
</dbReference>
<evidence type="ECO:0000313" key="11">
    <source>
        <dbReference type="Proteomes" id="UP000283509"/>
    </source>
</evidence>
<evidence type="ECO:0000256" key="7">
    <source>
        <dbReference type="ARBA" id="ARBA00023269"/>
    </source>
</evidence>
<comment type="similarity">
    <text evidence="3">Belongs to the histone H3 family.</text>
</comment>
<evidence type="ECO:0000259" key="9">
    <source>
        <dbReference type="Pfam" id="PF00125"/>
    </source>
</evidence>
<keyword evidence="7" id="KW-0544">Nucleosome core</keyword>
<sequence length="150" mass="16906">MTRGKQPEVAKMVTSTPIKGKGGKKRLSLATPRSIKRQKLAVKRKAATPGSEKRKHKFRPGTVALMEIRHYQKGANLLVPKLPFSRLIKEIIQQFGAYRLQSIALMALQEAAEAYVVGLLEMANLCSIHAKRVTLYPKDIKLVRRIRGEY</sequence>
<keyword evidence="4" id="KW-0158">Chromosome</keyword>
<evidence type="ECO:0000256" key="2">
    <source>
        <dbReference type="ARBA" id="ARBA00004286"/>
    </source>
</evidence>
<dbReference type="CDD" id="cd22911">
    <property type="entry name" value="HFD_H3"/>
    <property type="match status" value="1"/>
</dbReference>
<comment type="caution">
    <text evidence="10">The sequence shown here is derived from an EMBL/GenBank/DDBJ whole genome shotgun (WGS) entry which is preliminary data.</text>
</comment>
<keyword evidence="6" id="KW-0539">Nucleus</keyword>
<evidence type="ECO:0000256" key="4">
    <source>
        <dbReference type="ARBA" id="ARBA00022454"/>
    </source>
</evidence>
<dbReference type="FunFam" id="1.10.20.10:FF:000085">
    <property type="entry name" value="Histone H3.2"/>
    <property type="match status" value="1"/>
</dbReference>
<feature type="region of interest" description="Disordered" evidence="8">
    <location>
        <begin position="1"/>
        <end position="29"/>
    </location>
</feature>
<dbReference type="EMBL" id="QCYY01001177">
    <property type="protein sequence ID" value="ROT79896.1"/>
    <property type="molecule type" value="Genomic_DNA"/>
</dbReference>
<dbReference type="GO" id="GO:0030527">
    <property type="term" value="F:structural constituent of chromatin"/>
    <property type="evidence" value="ECO:0007669"/>
    <property type="project" value="InterPro"/>
</dbReference>
<evidence type="ECO:0000256" key="3">
    <source>
        <dbReference type="ARBA" id="ARBA00010343"/>
    </source>
</evidence>
<evidence type="ECO:0000256" key="6">
    <source>
        <dbReference type="ARBA" id="ARBA00023242"/>
    </source>
</evidence>
<evidence type="ECO:0000313" key="10">
    <source>
        <dbReference type="EMBL" id="ROT79896.1"/>
    </source>
</evidence>
<dbReference type="Pfam" id="PF00125">
    <property type="entry name" value="Histone"/>
    <property type="match status" value="1"/>
</dbReference>
<evidence type="ECO:0000256" key="5">
    <source>
        <dbReference type="ARBA" id="ARBA00023125"/>
    </source>
</evidence>
<proteinExistence type="inferred from homology"/>
<dbReference type="STRING" id="6689.A0A423TTV8"/>
<keyword evidence="11" id="KW-1185">Reference proteome</keyword>
<dbReference type="GO" id="GO:0003677">
    <property type="term" value="F:DNA binding"/>
    <property type="evidence" value="ECO:0007669"/>
    <property type="project" value="UniProtKB-KW"/>
</dbReference>
<dbReference type="Gene3D" id="1.10.20.10">
    <property type="entry name" value="Histone, subunit A"/>
    <property type="match status" value="1"/>
</dbReference>
<dbReference type="GO" id="GO:0000786">
    <property type="term" value="C:nucleosome"/>
    <property type="evidence" value="ECO:0007669"/>
    <property type="project" value="UniProtKB-KW"/>
</dbReference>
<gene>
    <name evidence="10" type="ORF">C7M84_001374</name>
</gene>
<evidence type="ECO:0000256" key="8">
    <source>
        <dbReference type="SAM" id="MobiDB-lite"/>
    </source>
</evidence>
<evidence type="ECO:0000256" key="1">
    <source>
        <dbReference type="ARBA" id="ARBA00004123"/>
    </source>
</evidence>
<name>A0A423TTV8_PENVA</name>
<comment type="subcellular location">
    <subcellularLocation>
        <location evidence="2">Chromosome</location>
    </subcellularLocation>
    <subcellularLocation>
        <location evidence="1">Nucleus</location>
    </subcellularLocation>
</comment>
<feature type="domain" description="Core Histone H2A/H2B/H3" evidence="9">
    <location>
        <begin position="60"/>
        <end position="146"/>
    </location>
</feature>
<dbReference type="SMART" id="SM00428">
    <property type="entry name" value="H3"/>
    <property type="match status" value="1"/>
</dbReference>
<dbReference type="GO" id="GO:0046982">
    <property type="term" value="F:protein heterodimerization activity"/>
    <property type="evidence" value="ECO:0007669"/>
    <property type="project" value="InterPro"/>
</dbReference>
<protein>
    <recommendedName>
        <fullName evidence="9">Core Histone H2A/H2B/H3 domain-containing protein</fullName>
    </recommendedName>
</protein>
<reference evidence="10 11" key="1">
    <citation type="submission" date="2018-04" db="EMBL/GenBank/DDBJ databases">
        <authorList>
            <person name="Zhang X."/>
            <person name="Yuan J."/>
            <person name="Li F."/>
            <person name="Xiang J."/>
        </authorList>
    </citation>
    <scope>NUCLEOTIDE SEQUENCE [LARGE SCALE GENOMIC DNA]</scope>
    <source>
        <tissue evidence="10">Muscle</tissue>
    </source>
</reference>
<dbReference type="InterPro" id="IPR007125">
    <property type="entry name" value="H2A/H2B/H3"/>
</dbReference>
<dbReference type="PRINTS" id="PR00622">
    <property type="entry name" value="HISTONEH3"/>
</dbReference>
<dbReference type="InterPro" id="IPR000164">
    <property type="entry name" value="Histone_H3/CENP-A"/>
</dbReference>
<dbReference type="AlphaFoldDB" id="A0A423TTV8"/>
<dbReference type="SUPFAM" id="SSF47113">
    <property type="entry name" value="Histone-fold"/>
    <property type="match status" value="1"/>
</dbReference>
<organism evidence="10 11">
    <name type="scientific">Penaeus vannamei</name>
    <name type="common">Whiteleg shrimp</name>
    <name type="synonym">Litopenaeus vannamei</name>
    <dbReference type="NCBI Taxonomy" id="6689"/>
    <lineage>
        <taxon>Eukaryota</taxon>
        <taxon>Metazoa</taxon>
        <taxon>Ecdysozoa</taxon>
        <taxon>Arthropoda</taxon>
        <taxon>Crustacea</taxon>
        <taxon>Multicrustacea</taxon>
        <taxon>Malacostraca</taxon>
        <taxon>Eumalacostraca</taxon>
        <taxon>Eucarida</taxon>
        <taxon>Decapoda</taxon>
        <taxon>Dendrobranchiata</taxon>
        <taxon>Penaeoidea</taxon>
        <taxon>Penaeidae</taxon>
        <taxon>Penaeus</taxon>
    </lineage>
</organism>
<accession>A0A423TTV8</accession>
<dbReference type="InterPro" id="IPR009072">
    <property type="entry name" value="Histone-fold"/>
</dbReference>
<dbReference type="GO" id="GO:0005634">
    <property type="term" value="C:nucleus"/>
    <property type="evidence" value="ECO:0007669"/>
    <property type="project" value="UniProtKB-SubCell"/>
</dbReference>
<dbReference type="PANTHER" id="PTHR11426">
    <property type="entry name" value="HISTONE H3"/>
    <property type="match status" value="1"/>
</dbReference>
<dbReference type="OrthoDB" id="10250585at2759"/>
<keyword evidence="5" id="KW-0238">DNA-binding</keyword>
<reference evidence="10 11" key="2">
    <citation type="submission" date="2019-01" db="EMBL/GenBank/DDBJ databases">
        <title>The decoding of complex shrimp genome reveals the adaptation for benthos swimmer, frequently molting mechanism and breeding impact on genome.</title>
        <authorList>
            <person name="Sun Y."/>
            <person name="Gao Y."/>
            <person name="Yu Y."/>
        </authorList>
    </citation>
    <scope>NUCLEOTIDE SEQUENCE [LARGE SCALE GENOMIC DNA]</scope>
    <source>
        <tissue evidence="10">Muscle</tissue>
    </source>
</reference>